<organism evidence="2 3">
    <name type="scientific">Collybiopsis confluens</name>
    <dbReference type="NCBI Taxonomy" id="2823264"/>
    <lineage>
        <taxon>Eukaryota</taxon>
        <taxon>Fungi</taxon>
        <taxon>Dikarya</taxon>
        <taxon>Basidiomycota</taxon>
        <taxon>Agaricomycotina</taxon>
        <taxon>Agaricomycetes</taxon>
        <taxon>Agaricomycetidae</taxon>
        <taxon>Agaricales</taxon>
        <taxon>Marasmiineae</taxon>
        <taxon>Omphalotaceae</taxon>
        <taxon>Collybiopsis</taxon>
    </lineage>
</organism>
<dbReference type="EMBL" id="JAACJN010000026">
    <property type="protein sequence ID" value="KAF5388794.1"/>
    <property type="molecule type" value="Genomic_DNA"/>
</dbReference>
<gene>
    <name evidence="2" type="ORF">D9757_005658</name>
</gene>
<proteinExistence type="predicted"/>
<dbReference type="CDD" id="cd04301">
    <property type="entry name" value="NAT_SF"/>
    <property type="match status" value="1"/>
</dbReference>
<dbReference type="InterPro" id="IPR000182">
    <property type="entry name" value="GNAT_dom"/>
</dbReference>
<accession>A0A8H5MCG5</accession>
<dbReference type="OrthoDB" id="47374at2759"/>
<sequence>MSDILIRPIASADIEHAKLIPVAYPSSFFLHLLIQDSYSCLVAISTDQPVAWASASLHKSNSLIGSPDPHIQLLTLGVLPEYQHRGLARRLVLQVIASLHRDRDSVPVPSVYTHVCTSNTAAQALYHTLGMMPLLTSDPAGEPYVARNIYQYSMAWQSTAESKHLFATRDAYVLLGKVVPK</sequence>
<dbReference type="Proteomes" id="UP000518752">
    <property type="component" value="Unassembled WGS sequence"/>
</dbReference>
<name>A0A8H5MCG5_9AGAR</name>
<dbReference type="Pfam" id="PF00583">
    <property type="entry name" value="Acetyltransf_1"/>
    <property type="match status" value="1"/>
</dbReference>
<dbReference type="GO" id="GO:0016747">
    <property type="term" value="F:acyltransferase activity, transferring groups other than amino-acyl groups"/>
    <property type="evidence" value="ECO:0007669"/>
    <property type="project" value="InterPro"/>
</dbReference>
<dbReference type="Gene3D" id="3.40.630.30">
    <property type="match status" value="1"/>
</dbReference>
<comment type="caution">
    <text evidence="2">The sequence shown here is derived from an EMBL/GenBank/DDBJ whole genome shotgun (WGS) entry which is preliminary data.</text>
</comment>
<dbReference type="InterPro" id="IPR016181">
    <property type="entry name" value="Acyl_CoA_acyltransferase"/>
</dbReference>
<keyword evidence="3" id="KW-1185">Reference proteome</keyword>
<reference evidence="2 3" key="1">
    <citation type="journal article" date="2020" name="ISME J.">
        <title>Uncovering the hidden diversity of litter-decomposition mechanisms in mushroom-forming fungi.</title>
        <authorList>
            <person name="Floudas D."/>
            <person name="Bentzer J."/>
            <person name="Ahren D."/>
            <person name="Johansson T."/>
            <person name="Persson P."/>
            <person name="Tunlid A."/>
        </authorList>
    </citation>
    <scope>NUCLEOTIDE SEQUENCE [LARGE SCALE GENOMIC DNA]</scope>
    <source>
        <strain evidence="2 3">CBS 406.79</strain>
    </source>
</reference>
<dbReference type="PROSITE" id="PS51186">
    <property type="entry name" value="GNAT"/>
    <property type="match status" value="1"/>
</dbReference>
<feature type="domain" description="N-acetyltransferase" evidence="1">
    <location>
        <begin position="4"/>
        <end position="159"/>
    </location>
</feature>
<evidence type="ECO:0000313" key="2">
    <source>
        <dbReference type="EMBL" id="KAF5388794.1"/>
    </source>
</evidence>
<evidence type="ECO:0000259" key="1">
    <source>
        <dbReference type="PROSITE" id="PS51186"/>
    </source>
</evidence>
<dbReference type="AlphaFoldDB" id="A0A8H5MCG5"/>
<protein>
    <recommendedName>
        <fullName evidence="1">N-acetyltransferase domain-containing protein</fullName>
    </recommendedName>
</protein>
<dbReference type="SUPFAM" id="SSF55729">
    <property type="entry name" value="Acyl-CoA N-acyltransferases (Nat)"/>
    <property type="match status" value="1"/>
</dbReference>
<evidence type="ECO:0000313" key="3">
    <source>
        <dbReference type="Proteomes" id="UP000518752"/>
    </source>
</evidence>